<evidence type="ECO:0000256" key="5">
    <source>
        <dbReference type="ARBA" id="ARBA00023136"/>
    </source>
</evidence>
<reference evidence="6" key="1">
    <citation type="journal article" date="2020" name="mSystems">
        <title>Genome- and Community-Level Interaction Insights into Carbon Utilization and Element Cycling Functions of Hydrothermarchaeota in Hydrothermal Sediment.</title>
        <authorList>
            <person name="Zhou Z."/>
            <person name="Liu Y."/>
            <person name="Xu W."/>
            <person name="Pan J."/>
            <person name="Luo Z.H."/>
            <person name="Li M."/>
        </authorList>
    </citation>
    <scope>NUCLEOTIDE SEQUENCE [LARGE SCALE GENOMIC DNA]</scope>
    <source>
        <strain evidence="6">SpSt-222</strain>
    </source>
</reference>
<name>A0A7C1X5M5_THERO</name>
<accession>A0A7C1X5M5</accession>
<evidence type="ECO:0000256" key="3">
    <source>
        <dbReference type="ARBA" id="ARBA00022692"/>
    </source>
</evidence>
<gene>
    <name evidence="6" type="ORF">ENP47_05185</name>
</gene>
<comment type="caution">
    <text evidence="6">The sequence shown here is derived from an EMBL/GenBank/DDBJ whole genome shotgun (WGS) entry which is preliminary data.</text>
</comment>
<dbReference type="PANTHER" id="PTHR39087">
    <property type="entry name" value="UPF0104 MEMBRANE PROTEIN MJ1595"/>
    <property type="match status" value="1"/>
</dbReference>
<keyword evidence="5" id="KW-0472">Membrane</keyword>
<evidence type="ECO:0000256" key="4">
    <source>
        <dbReference type="ARBA" id="ARBA00022989"/>
    </source>
</evidence>
<dbReference type="PANTHER" id="PTHR39087:SF2">
    <property type="entry name" value="UPF0104 MEMBRANE PROTEIN MJ1595"/>
    <property type="match status" value="1"/>
</dbReference>
<comment type="subcellular location">
    <subcellularLocation>
        <location evidence="1">Cell membrane</location>
        <topology evidence="1">Multi-pass membrane protein</topology>
    </subcellularLocation>
</comment>
<dbReference type="InterPro" id="IPR022791">
    <property type="entry name" value="L-PG_synthase/AglD"/>
</dbReference>
<keyword evidence="2" id="KW-1003">Cell membrane</keyword>
<dbReference type="NCBIfam" id="TIGR00374">
    <property type="entry name" value="flippase-like domain"/>
    <property type="match status" value="1"/>
</dbReference>
<dbReference type="EMBL" id="DSJL01000010">
    <property type="protein sequence ID" value="HEF64974.1"/>
    <property type="molecule type" value="Genomic_DNA"/>
</dbReference>
<sequence length="345" mass="37709">MLQRRRAARREEGTNERVRRVVIGVLISIVFLYLALRGQDFAALFAALRAANYWWLIPAILVYFLATAIRAMRWSVLLRPVCRASWRDLFPIVAIGYMANNILPFRTGEVVRAYALSQRFRTSKTATLATIVIERLLDGLTMLAFILVASVAVALNSALRHVALVAAGIFLPTLALALVAARSGRTVELVERTTKLIPLRFRPRVDRIFRSGFDGIGALRHGPTLRTAAVLSIVAWLAEAAMYGLIARGFGLDLSAALVLLATAVANLATLIPSSPGYVGPFEAGILLALSGLAGLPRAAVFSYAIVLHGALYLPITLVGLAFWWQHQLSWSVIRRTRVEEAPGS</sequence>
<dbReference type="GO" id="GO:0005886">
    <property type="term" value="C:plasma membrane"/>
    <property type="evidence" value="ECO:0007669"/>
    <property type="project" value="UniProtKB-SubCell"/>
</dbReference>
<proteinExistence type="predicted"/>
<keyword evidence="3" id="KW-0812">Transmembrane</keyword>
<dbReference type="AlphaFoldDB" id="A0A7C1X5M5"/>
<evidence type="ECO:0000313" key="6">
    <source>
        <dbReference type="EMBL" id="HEF64974.1"/>
    </source>
</evidence>
<dbReference type="Pfam" id="PF03706">
    <property type="entry name" value="LPG_synthase_TM"/>
    <property type="match status" value="1"/>
</dbReference>
<evidence type="ECO:0000256" key="1">
    <source>
        <dbReference type="ARBA" id="ARBA00004651"/>
    </source>
</evidence>
<organism evidence="6">
    <name type="scientific">Thermomicrobium roseum</name>
    <dbReference type="NCBI Taxonomy" id="500"/>
    <lineage>
        <taxon>Bacteria</taxon>
        <taxon>Pseudomonadati</taxon>
        <taxon>Thermomicrobiota</taxon>
        <taxon>Thermomicrobia</taxon>
        <taxon>Thermomicrobiales</taxon>
        <taxon>Thermomicrobiaceae</taxon>
        <taxon>Thermomicrobium</taxon>
    </lineage>
</organism>
<evidence type="ECO:0000256" key="2">
    <source>
        <dbReference type="ARBA" id="ARBA00022475"/>
    </source>
</evidence>
<protein>
    <submittedName>
        <fullName evidence="6">Flippase-like domain-containing protein</fullName>
    </submittedName>
</protein>
<keyword evidence="4" id="KW-1133">Transmembrane helix</keyword>